<dbReference type="InterPro" id="IPR027409">
    <property type="entry name" value="GroEL-like_apical_dom_sf"/>
</dbReference>
<proteinExistence type="inferred from homology"/>
<organism evidence="9 10">
    <name type="scientific">Bacillus cabrialesii subsp. tritici</name>
    <dbReference type="NCBI Taxonomy" id="2944916"/>
    <lineage>
        <taxon>Bacteria</taxon>
        <taxon>Bacillati</taxon>
        <taxon>Bacillota</taxon>
        <taxon>Bacilli</taxon>
        <taxon>Bacillales</taxon>
        <taxon>Bacillaceae</taxon>
        <taxon>Bacillus</taxon>
        <taxon>Bacillus cabrialesii</taxon>
    </lineage>
</organism>
<comment type="function">
    <text evidence="6 8">Together with its co-chaperonin GroES, plays an essential role in assisting protein folding. The GroEL-GroES system forms a nano-cage that allows encapsulation of the non-native substrate proteins and provides a physical environment optimized to promote and accelerate protein folding.</text>
</comment>
<dbReference type="NCBIfam" id="NF009488">
    <property type="entry name" value="PRK12850.1"/>
    <property type="match status" value="1"/>
</dbReference>
<keyword evidence="3 6" id="KW-0067">ATP-binding</keyword>
<comment type="caution">
    <text evidence="9">The sequence shown here is derived from an EMBL/GenBank/DDBJ whole genome shotgun (WGS) entry which is preliminary data.</text>
</comment>
<dbReference type="NCBIfam" id="NF000592">
    <property type="entry name" value="PRK00013.1"/>
    <property type="match status" value="1"/>
</dbReference>
<name>A0ABT9DGW1_9BACI</name>
<gene>
    <name evidence="6 9" type="primary">groL</name>
    <name evidence="6" type="synonym">groEL</name>
    <name evidence="9" type="ORF">KHP33_003495</name>
</gene>
<keyword evidence="4 6" id="KW-0143">Chaperone</keyword>
<keyword evidence="2 6" id="KW-0547">Nucleotide-binding</keyword>
<keyword evidence="5 6" id="KW-0413">Isomerase</keyword>
<evidence type="ECO:0000256" key="5">
    <source>
        <dbReference type="ARBA" id="ARBA00023235"/>
    </source>
</evidence>
<dbReference type="EC" id="5.6.1.7" evidence="6"/>
<feature type="binding site" evidence="6">
    <location>
        <begin position="29"/>
        <end position="32"/>
    </location>
    <ligand>
        <name>ATP</name>
        <dbReference type="ChEBI" id="CHEBI:30616"/>
    </ligand>
</feature>
<dbReference type="PRINTS" id="PR00298">
    <property type="entry name" value="CHAPERONIN60"/>
</dbReference>
<feature type="binding site" evidence="6">
    <location>
        <begin position="86"/>
        <end position="90"/>
    </location>
    <ligand>
        <name>ATP</name>
        <dbReference type="ChEBI" id="CHEBI:30616"/>
    </ligand>
</feature>
<dbReference type="RefSeq" id="WP_129506530.1">
    <property type="nucleotide sequence ID" value="NZ_JAHBMK020000001.1"/>
</dbReference>
<dbReference type="Gene3D" id="1.10.560.10">
    <property type="entry name" value="GroEL-like equatorial domain"/>
    <property type="match status" value="1"/>
</dbReference>
<comment type="subcellular location">
    <subcellularLocation>
        <location evidence="6">Cytoplasm</location>
    </subcellularLocation>
</comment>
<dbReference type="InterPro" id="IPR002423">
    <property type="entry name" value="Cpn60/GroEL/TCP-1"/>
</dbReference>
<dbReference type="PANTHER" id="PTHR45633">
    <property type="entry name" value="60 KDA HEAT SHOCK PROTEIN, MITOCHONDRIAL"/>
    <property type="match status" value="1"/>
</dbReference>
<evidence type="ECO:0000256" key="1">
    <source>
        <dbReference type="ARBA" id="ARBA00006607"/>
    </source>
</evidence>
<dbReference type="NCBIfam" id="NF009487">
    <property type="entry name" value="PRK12849.1"/>
    <property type="match status" value="1"/>
</dbReference>
<keyword evidence="6" id="KW-0963">Cytoplasm</keyword>
<evidence type="ECO:0000256" key="3">
    <source>
        <dbReference type="ARBA" id="ARBA00022840"/>
    </source>
</evidence>
<dbReference type="InterPro" id="IPR027410">
    <property type="entry name" value="TCP-1-like_intermed_sf"/>
</dbReference>
<feature type="binding site" evidence="6">
    <location>
        <begin position="476"/>
        <end position="478"/>
    </location>
    <ligand>
        <name>ATP</name>
        <dbReference type="ChEBI" id="CHEBI:30616"/>
    </ligand>
</feature>
<feature type="binding site" evidence="6">
    <location>
        <position position="413"/>
    </location>
    <ligand>
        <name>ATP</name>
        <dbReference type="ChEBI" id="CHEBI:30616"/>
    </ligand>
</feature>
<evidence type="ECO:0000256" key="7">
    <source>
        <dbReference type="RuleBase" id="RU000418"/>
    </source>
</evidence>
<dbReference type="Gene3D" id="3.50.7.10">
    <property type="entry name" value="GroEL"/>
    <property type="match status" value="1"/>
</dbReference>
<accession>A0ABT9DGW1</accession>
<dbReference type="NCBIfam" id="TIGR02348">
    <property type="entry name" value="GroEL"/>
    <property type="match status" value="1"/>
</dbReference>
<evidence type="ECO:0000256" key="2">
    <source>
        <dbReference type="ARBA" id="ARBA00022741"/>
    </source>
</evidence>
<dbReference type="InterPro" id="IPR001844">
    <property type="entry name" value="Cpn60/GroEL"/>
</dbReference>
<comment type="similarity">
    <text evidence="1 6 7">Belongs to the chaperonin (HSP60) family.</text>
</comment>
<dbReference type="InterPro" id="IPR027413">
    <property type="entry name" value="GROEL-like_equatorial_sf"/>
</dbReference>
<keyword evidence="10" id="KW-1185">Reference proteome</keyword>
<dbReference type="Gene3D" id="3.30.260.10">
    <property type="entry name" value="TCP-1-like chaperonin intermediate domain"/>
    <property type="match status" value="1"/>
</dbReference>
<dbReference type="HAMAP" id="MF_00600">
    <property type="entry name" value="CH60"/>
    <property type="match status" value="1"/>
</dbReference>
<dbReference type="CDD" id="cd03344">
    <property type="entry name" value="GroEL"/>
    <property type="match status" value="1"/>
</dbReference>
<dbReference type="NCBIfam" id="NF009489">
    <property type="entry name" value="PRK12851.1"/>
    <property type="match status" value="1"/>
</dbReference>
<feature type="binding site" evidence="6">
    <location>
        <position position="492"/>
    </location>
    <ligand>
        <name>ATP</name>
        <dbReference type="ChEBI" id="CHEBI:30616"/>
    </ligand>
</feature>
<dbReference type="Pfam" id="PF00118">
    <property type="entry name" value="Cpn60_TCP1"/>
    <property type="match status" value="1"/>
</dbReference>
<dbReference type="PROSITE" id="PS00296">
    <property type="entry name" value="CHAPERONINS_CPN60"/>
    <property type="match status" value="1"/>
</dbReference>
<evidence type="ECO:0000256" key="4">
    <source>
        <dbReference type="ARBA" id="ARBA00023186"/>
    </source>
</evidence>
<evidence type="ECO:0000256" key="8">
    <source>
        <dbReference type="RuleBase" id="RU000419"/>
    </source>
</evidence>
<dbReference type="SUPFAM" id="SSF48592">
    <property type="entry name" value="GroEL equatorial domain-like"/>
    <property type="match status" value="1"/>
</dbReference>
<evidence type="ECO:0000313" key="10">
    <source>
        <dbReference type="Proteomes" id="UP001177121"/>
    </source>
</evidence>
<evidence type="ECO:0000313" key="9">
    <source>
        <dbReference type="EMBL" id="MDO8223938.1"/>
    </source>
</evidence>
<reference evidence="9" key="1">
    <citation type="submission" date="2023-07" db="EMBL/GenBank/DDBJ databases">
        <title>Biological control against Fusarium languescens, the causal agent of wilt in Jalapeno peppers, by a novel bacterial subspecies: Bacillus cabrialesii subsp. tritici TSO2.</title>
        <authorList>
            <person name="Montoya-Martinez A.C."/>
            <person name="Figueroa-Brambila K.M."/>
            <person name="Escalante-Beltran A."/>
            <person name="Lopez-Montoya N.D."/>
            <person name="Valenzuela-Ruiz V."/>
            <person name="Parra-Cota F.I."/>
            <person name="Estrada Alvarado M.I."/>
            <person name="De Los Santos Villalobos S."/>
        </authorList>
    </citation>
    <scope>NUCLEOTIDE SEQUENCE</scope>
    <source>
        <strain evidence="9">TSO2</strain>
    </source>
</reference>
<comment type="caution">
    <text evidence="6">Lacks conserved residue(s) required for the propagation of feature annotation.</text>
</comment>
<dbReference type="SUPFAM" id="SSF54849">
    <property type="entry name" value="GroEL-intermediate domain like"/>
    <property type="match status" value="1"/>
</dbReference>
<protein>
    <recommendedName>
        <fullName evidence="6">Chaperonin GroEL</fullName>
        <ecNumber evidence="6">5.6.1.7</ecNumber>
    </recommendedName>
    <alternativeName>
        <fullName evidence="6">60 kDa chaperonin</fullName>
    </alternativeName>
    <alternativeName>
        <fullName evidence="6">Chaperonin-60</fullName>
        <shortName evidence="6">Cpn60</shortName>
    </alternativeName>
</protein>
<dbReference type="SUPFAM" id="SSF52029">
    <property type="entry name" value="GroEL apical domain-like"/>
    <property type="match status" value="1"/>
</dbReference>
<dbReference type="InterPro" id="IPR018370">
    <property type="entry name" value="Chaperonin_Cpn60_CS"/>
</dbReference>
<evidence type="ECO:0000256" key="6">
    <source>
        <dbReference type="HAMAP-Rule" id="MF_00600"/>
    </source>
</evidence>
<dbReference type="EMBL" id="JAHBMK020000001">
    <property type="protein sequence ID" value="MDO8223938.1"/>
    <property type="molecule type" value="Genomic_DNA"/>
</dbReference>
<comment type="subunit">
    <text evidence="6 8">Forms a cylinder of 14 subunits composed of two heptameric rings stacked back-to-back. Interacts with the co-chaperonin GroES.</text>
</comment>
<dbReference type="Proteomes" id="UP001177121">
    <property type="component" value="Unassembled WGS sequence"/>
</dbReference>
<sequence>MAKDIKFSEEARRAMLRGVDALADAVKVTLGPKGRNVVLEKKFGSPLITNDGVTIAKEIELEDAFENMGAKLVAEVASKTNDVAGDGTTTATVLAQAMIREGLKNVTAGANPVGVRKGMEQAVAVAIENLKEISKPIEGKESIAQVAAISAADEEVGSLIAEAMERVGNDGVITIEESKGFTTELEVVEGMQFDRGYASPYMVTDSDKMEAVLDNPYILITDKKITNIQEILPVLEQVVQQGKPLLLIAEDVEGEALATLVVNKLRGTFNAVAVKAPGFGDRRKAMLEDIAVLTGGEVITEDLGLDLKSTQITQLGRASKVVVTKENTTIVEGAGETDKISARVTQIRAQVEETTSEFDREKLQERLAKLAGGVAVIKVGAATETELKERKLRIEDALNSTRAAVEEGIVSGGGTALVNVYNKVAAVEAEGDAQTGINIVLRALEEPIRQIAHNAGLEGSVIVERLKNEEIGVGFNAATGEWVNMIEKGIVDPTKVTRSALQNAASVAAMLLTTEAVVADKPEENAGGAGMPDMGGMGGMGGMM</sequence>